<evidence type="ECO:0000256" key="4">
    <source>
        <dbReference type="ARBA" id="ARBA00023136"/>
    </source>
</evidence>
<reference evidence="9 10" key="1">
    <citation type="submission" date="2015-01" db="EMBL/GenBank/DDBJ databases">
        <title>The Genome Sequence of Ochroconis gallopava CBS43764.</title>
        <authorList>
            <consortium name="The Broad Institute Genomics Platform"/>
            <person name="Cuomo C."/>
            <person name="de Hoog S."/>
            <person name="Gorbushina A."/>
            <person name="Stielow B."/>
            <person name="Teixiera M."/>
            <person name="Abouelleil A."/>
            <person name="Chapman S.B."/>
            <person name="Priest M."/>
            <person name="Young S.K."/>
            <person name="Wortman J."/>
            <person name="Nusbaum C."/>
            <person name="Birren B."/>
        </authorList>
    </citation>
    <scope>NUCLEOTIDE SEQUENCE [LARGE SCALE GENOMIC DNA]</scope>
    <source>
        <strain evidence="9 10">CBS 43764</strain>
    </source>
</reference>
<feature type="transmembrane region" description="Helical" evidence="7">
    <location>
        <begin position="56"/>
        <end position="74"/>
    </location>
</feature>
<keyword evidence="10" id="KW-1185">Reference proteome</keyword>
<comment type="subcellular location">
    <subcellularLocation>
        <location evidence="1">Membrane</location>
        <topology evidence="1">Multi-pass membrane protein</topology>
    </subcellularLocation>
</comment>
<evidence type="ECO:0000259" key="8">
    <source>
        <dbReference type="Pfam" id="PF20684"/>
    </source>
</evidence>
<dbReference type="GO" id="GO:0016020">
    <property type="term" value="C:membrane"/>
    <property type="evidence" value="ECO:0007669"/>
    <property type="project" value="UniProtKB-SubCell"/>
</dbReference>
<evidence type="ECO:0000256" key="5">
    <source>
        <dbReference type="ARBA" id="ARBA00038359"/>
    </source>
</evidence>
<evidence type="ECO:0000256" key="6">
    <source>
        <dbReference type="SAM" id="MobiDB-lite"/>
    </source>
</evidence>
<feature type="transmembrane region" description="Helical" evidence="7">
    <location>
        <begin position="258"/>
        <end position="278"/>
    </location>
</feature>
<keyword evidence="3 7" id="KW-1133">Transmembrane helix</keyword>
<protein>
    <recommendedName>
        <fullName evidence="8">Rhodopsin domain-containing protein</fullName>
    </recommendedName>
</protein>
<dbReference type="PANTHER" id="PTHR33048:SF96">
    <property type="entry name" value="INTEGRAL MEMBRANE PROTEIN"/>
    <property type="match status" value="1"/>
</dbReference>
<evidence type="ECO:0000313" key="10">
    <source>
        <dbReference type="Proteomes" id="UP000053259"/>
    </source>
</evidence>
<sequence>MLDMMHEKRQLGGVLGAAHSTSTIVVNAVFLGLAWFAVLLRVYTRVRLVRVFYMEDWLMVLSCMFFTVYCAAVIRQSQVVAVGAGKLLTINQTMDATELLIISETFYIWCVLVLKLSVGLFYLRLSVERWQKLVVYFLMAISTSFSIGLFFFEVFQCGYFTSMLEFVLKKAADECVSGYTIEAMTYTHAAITAFTDWVFVILPFFILKSSKMQTKEKIVVGSLMAFASVSGIAAVIRFKYVPGIAVTQETFFSSVTDIAIWSCIEPGIGITAGSFICLRPLFRKPLQAASRAIGYMSSGSQKRNGYVHELTSTSTSHLREPVAYQKRDSRDLETAFDADNTPPNWPFPATTASNDMNHSERQLRQVLDTRQVRRKSSLGFPIGGYSSNKTTPDRIREAWIDDSDSR</sequence>
<dbReference type="GeneID" id="27310716"/>
<proteinExistence type="inferred from homology"/>
<feature type="transmembrane region" description="Helical" evidence="7">
    <location>
        <begin position="24"/>
        <end position="44"/>
    </location>
</feature>
<dbReference type="InParanoid" id="A0A0D1XU17"/>
<feature type="transmembrane region" description="Helical" evidence="7">
    <location>
        <begin position="135"/>
        <end position="155"/>
    </location>
</feature>
<feature type="domain" description="Rhodopsin" evidence="8">
    <location>
        <begin position="40"/>
        <end position="284"/>
    </location>
</feature>
<dbReference type="InterPro" id="IPR049326">
    <property type="entry name" value="Rhodopsin_dom_fungi"/>
</dbReference>
<dbReference type="PANTHER" id="PTHR33048">
    <property type="entry name" value="PTH11-LIKE INTEGRAL MEMBRANE PROTEIN (AFU_ORTHOLOGUE AFUA_5G11245)"/>
    <property type="match status" value="1"/>
</dbReference>
<dbReference type="Proteomes" id="UP000053259">
    <property type="component" value="Unassembled WGS sequence"/>
</dbReference>
<accession>A0A0D1XU17</accession>
<keyword evidence="4 7" id="KW-0472">Membrane</keyword>
<dbReference type="EMBL" id="KN847535">
    <property type="protein sequence ID" value="KIW06271.1"/>
    <property type="molecule type" value="Genomic_DNA"/>
</dbReference>
<dbReference type="HOGENOM" id="CLU_028200_3_4_1"/>
<dbReference type="RefSeq" id="XP_016216140.1">
    <property type="nucleotide sequence ID" value="XM_016355834.1"/>
</dbReference>
<dbReference type="InterPro" id="IPR052337">
    <property type="entry name" value="SAT4-like"/>
</dbReference>
<feature type="transmembrane region" description="Helical" evidence="7">
    <location>
        <begin position="106"/>
        <end position="123"/>
    </location>
</feature>
<feature type="transmembrane region" description="Helical" evidence="7">
    <location>
        <begin position="218"/>
        <end position="238"/>
    </location>
</feature>
<evidence type="ECO:0000256" key="7">
    <source>
        <dbReference type="SAM" id="Phobius"/>
    </source>
</evidence>
<name>A0A0D1XU17_9PEZI</name>
<keyword evidence="2 7" id="KW-0812">Transmembrane</keyword>
<dbReference type="AlphaFoldDB" id="A0A0D1XU17"/>
<evidence type="ECO:0000256" key="2">
    <source>
        <dbReference type="ARBA" id="ARBA00022692"/>
    </source>
</evidence>
<feature type="region of interest" description="Disordered" evidence="6">
    <location>
        <begin position="334"/>
        <end position="358"/>
    </location>
</feature>
<evidence type="ECO:0000256" key="1">
    <source>
        <dbReference type="ARBA" id="ARBA00004141"/>
    </source>
</evidence>
<evidence type="ECO:0000256" key="3">
    <source>
        <dbReference type="ARBA" id="ARBA00022989"/>
    </source>
</evidence>
<dbReference type="VEuPathDB" id="FungiDB:PV09_02743"/>
<feature type="transmembrane region" description="Helical" evidence="7">
    <location>
        <begin position="186"/>
        <end position="206"/>
    </location>
</feature>
<organism evidence="9 10">
    <name type="scientific">Verruconis gallopava</name>
    <dbReference type="NCBI Taxonomy" id="253628"/>
    <lineage>
        <taxon>Eukaryota</taxon>
        <taxon>Fungi</taxon>
        <taxon>Dikarya</taxon>
        <taxon>Ascomycota</taxon>
        <taxon>Pezizomycotina</taxon>
        <taxon>Dothideomycetes</taxon>
        <taxon>Pleosporomycetidae</taxon>
        <taxon>Venturiales</taxon>
        <taxon>Sympoventuriaceae</taxon>
        <taxon>Verruconis</taxon>
    </lineage>
</organism>
<gene>
    <name evidence="9" type="ORF">PV09_02743</name>
</gene>
<evidence type="ECO:0000313" key="9">
    <source>
        <dbReference type="EMBL" id="KIW06271.1"/>
    </source>
</evidence>
<comment type="similarity">
    <text evidence="5">Belongs to the SAT4 family.</text>
</comment>
<dbReference type="OrthoDB" id="4682787at2759"/>
<dbReference type="Pfam" id="PF20684">
    <property type="entry name" value="Fung_rhodopsin"/>
    <property type="match status" value="1"/>
</dbReference>